<dbReference type="EMBL" id="JEMB01003158">
    <property type="protein sequence ID" value="KYF75125.1"/>
    <property type="molecule type" value="Genomic_DNA"/>
</dbReference>
<name>A0A150R4J7_SORCE</name>
<organism evidence="3 4">
    <name type="scientific">Sorangium cellulosum</name>
    <name type="common">Polyangium cellulosum</name>
    <dbReference type="NCBI Taxonomy" id="56"/>
    <lineage>
        <taxon>Bacteria</taxon>
        <taxon>Pseudomonadati</taxon>
        <taxon>Myxococcota</taxon>
        <taxon>Polyangia</taxon>
        <taxon>Polyangiales</taxon>
        <taxon>Polyangiaceae</taxon>
        <taxon>Sorangium</taxon>
    </lineage>
</organism>
<evidence type="ECO:0000313" key="4">
    <source>
        <dbReference type="Proteomes" id="UP000075635"/>
    </source>
</evidence>
<reference evidence="3 4" key="1">
    <citation type="submission" date="2014-02" db="EMBL/GenBank/DDBJ databases">
        <title>The small core and large imbalanced accessory genome model reveals a collaborative survival strategy of Sorangium cellulosum strains in nature.</title>
        <authorList>
            <person name="Han K."/>
            <person name="Peng R."/>
            <person name="Blom J."/>
            <person name="Li Y.-Z."/>
        </authorList>
    </citation>
    <scope>NUCLEOTIDE SEQUENCE [LARGE SCALE GENOMIC DNA]</scope>
    <source>
        <strain evidence="3 4">So0011-07</strain>
    </source>
</reference>
<dbReference type="Proteomes" id="UP000075635">
    <property type="component" value="Unassembled WGS sequence"/>
</dbReference>
<accession>A0A150R4J7</accession>
<evidence type="ECO:0000256" key="1">
    <source>
        <dbReference type="SAM" id="MobiDB-lite"/>
    </source>
</evidence>
<feature type="region of interest" description="Disordered" evidence="1">
    <location>
        <begin position="250"/>
        <end position="278"/>
    </location>
</feature>
<comment type="caution">
    <text evidence="3">The sequence shown here is derived from an EMBL/GenBank/DDBJ whole genome shotgun (WGS) entry which is preliminary data.</text>
</comment>
<protein>
    <recommendedName>
        <fullName evidence="5">Outer membrane protein beta-barrel domain-containing protein</fullName>
    </recommendedName>
</protein>
<proteinExistence type="predicted"/>
<feature type="region of interest" description="Disordered" evidence="1">
    <location>
        <begin position="33"/>
        <end position="64"/>
    </location>
</feature>
<feature type="signal peptide" evidence="2">
    <location>
        <begin position="1"/>
        <end position="31"/>
    </location>
</feature>
<dbReference type="AlphaFoldDB" id="A0A150R4J7"/>
<evidence type="ECO:0008006" key="5">
    <source>
        <dbReference type="Google" id="ProtNLM"/>
    </source>
</evidence>
<gene>
    <name evidence="3" type="ORF">BE17_43655</name>
</gene>
<evidence type="ECO:0000313" key="3">
    <source>
        <dbReference type="EMBL" id="KYF75125.1"/>
    </source>
</evidence>
<evidence type="ECO:0000256" key="2">
    <source>
        <dbReference type="SAM" id="SignalP"/>
    </source>
</evidence>
<sequence>MRSRSTRWTAPALGVAVAAAGWVLSASQALAQPAAQPVEPETAAAADEEEEELGPEAGARRPAAPDERAGHLLLQARAGYSQPFGSLAVDQPVNDRVSGGFAFGGNIGIGLSRVTVLEASGSYALLSAAGGCSGCSGQSLDLGLGFVYHLAQGLAVDPWISYGVGYRRAVLTGSADSAAGQTASDDVFHGLDVARVALGADFYPVSSFGLGVFAEFDAGTYLSRPGDGSTAAAYGFFQFGLRLALDPMPRGTRTPSASAGTPRRIALQAEGPREKPRR</sequence>
<keyword evidence="2" id="KW-0732">Signal</keyword>
<feature type="compositionally biased region" description="Low complexity" evidence="1">
    <location>
        <begin position="33"/>
        <end position="45"/>
    </location>
</feature>
<feature type="chain" id="PRO_5007567522" description="Outer membrane protein beta-barrel domain-containing protein" evidence="2">
    <location>
        <begin position="32"/>
        <end position="278"/>
    </location>
</feature>